<organism evidence="1 2">
    <name type="scientific">Malassezia furfur</name>
    <name type="common">Pityriasis versicolor infection agent</name>
    <name type="synonym">Pityrosporum furfur</name>
    <dbReference type="NCBI Taxonomy" id="55194"/>
    <lineage>
        <taxon>Eukaryota</taxon>
        <taxon>Fungi</taxon>
        <taxon>Dikarya</taxon>
        <taxon>Basidiomycota</taxon>
        <taxon>Ustilaginomycotina</taxon>
        <taxon>Malasseziomycetes</taxon>
        <taxon>Malasseziales</taxon>
        <taxon>Malasseziaceae</taxon>
        <taxon>Malassezia</taxon>
    </lineage>
</organism>
<reference evidence="1 2" key="1">
    <citation type="journal article" date="2020" name="Elife">
        <title>Loss of centromere function drives karyotype evolution in closely related Malassezia species.</title>
        <authorList>
            <person name="Sankaranarayanan S.R."/>
            <person name="Ianiri G."/>
            <person name="Coelho M.A."/>
            <person name="Reza M.H."/>
            <person name="Thimmappa B.C."/>
            <person name="Ganguly P."/>
            <person name="Vadnala R.N."/>
            <person name="Sun S."/>
            <person name="Siddharthan R."/>
            <person name="Tellgren-Roth C."/>
            <person name="Dawson T.L."/>
            <person name="Heitman J."/>
            <person name="Sanyal K."/>
        </authorList>
    </citation>
    <scope>NUCLEOTIDE SEQUENCE [LARGE SCALE GENOMIC DNA]</scope>
    <source>
        <strain evidence="1">CBS14141</strain>
    </source>
</reference>
<sequence>MPKRTPGAGARAPATFEACMDAGIDQEERGERFAVDAKAQRHFEAAYTHYAQAAALDPTSVDAHYNAARVQHTLGSTFYAPPDAHDALARALEHAATALHHAAPDVDGVPDAARLDVLANAAYTLEALAELLDTFPREDARLRTRIAAAVPALGDDAVRPAALYRAALDALADVEAGQRAVLAHAMEADAPTHAAAAGTAAAAADAPQYTSSVVAPSSVLETCNDELTCATALLAHTHSDALAAALEHAHAVAARADAWCASLPAGLGARQSPEHEWDAQADALRWNVLAADVAAVQRAHELAAHADAAWPSESADAAHVDALAAQVQQHADALLAAPPPAQSLTSVRGTGDAQRAHETAVERLCDVADHAQALGAVYVTAPATAAHAWALYGTAARCLTTALAALEPGAPSAAPSAAACAVPGAPMAWIALADARPTRAANASTPLSRTRASVYLTLAQLAMQRADAPLVAAHTPAAEAQGKLLAHARIYARRALLDHGLGWVTQVRPATRADEEAAAPIVYGRALAHVPPLGWEALAQDAELLLTAARALWLRSMYETAHALDAAATHAELVALAGVVWSLRHGAPARWAEVLDARKSVRRILDALPGAPYLAPVEHDFWQHWIGMQESVQEPPLC</sequence>
<name>A0ABY8ETZ6_MALFU</name>
<proteinExistence type="predicted"/>
<gene>
    <name evidence="1" type="ORF">GLX27_003750</name>
</gene>
<dbReference type="EMBL" id="CP046237">
    <property type="protein sequence ID" value="WFD49072.1"/>
    <property type="molecule type" value="Genomic_DNA"/>
</dbReference>
<dbReference type="Gene3D" id="1.25.40.10">
    <property type="entry name" value="Tetratricopeptide repeat domain"/>
    <property type="match status" value="1"/>
</dbReference>
<keyword evidence="2" id="KW-1185">Reference proteome</keyword>
<evidence type="ECO:0000313" key="1">
    <source>
        <dbReference type="EMBL" id="WFD49072.1"/>
    </source>
</evidence>
<dbReference type="InterPro" id="IPR011990">
    <property type="entry name" value="TPR-like_helical_dom_sf"/>
</dbReference>
<protein>
    <submittedName>
        <fullName evidence="1">Uncharacterized protein</fullName>
    </submittedName>
</protein>
<dbReference type="Proteomes" id="UP000818624">
    <property type="component" value="Chromosome 4"/>
</dbReference>
<evidence type="ECO:0000313" key="2">
    <source>
        <dbReference type="Proteomes" id="UP000818624"/>
    </source>
</evidence>
<accession>A0ABY8ETZ6</accession>